<dbReference type="InterPro" id="IPR036188">
    <property type="entry name" value="FAD/NAD-bd_sf"/>
</dbReference>
<dbReference type="InterPro" id="IPR012132">
    <property type="entry name" value="GMC_OxRdtase"/>
</dbReference>
<dbReference type="InterPro" id="IPR000172">
    <property type="entry name" value="GMC_OxRdtase_N"/>
</dbReference>
<keyword evidence="2" id="KW-0274">FAD</keyword>
<dbReference type="GO" id="GO:0016614">
    <property type="term" value="F:oxidoreductase activity, acting on CH-OH group of donors"/>
    <property type="evidence" value="ECO:0007669"/>
    <property type="project" value="InterPro"/>
</dbReference>
<dbReference type="Pfam" id="PF05199">
    <property type="entry name" value="GMC_oxred_C"/>
    <property type="match status" value="1"/>
</dbReference>
<feature type="binding site" evidence="2">
    <location>
        <begin position="609"/>
        <end position="610"/>
    </location>
    <ligand>
        <name>FAD</name>
        <dbReference type="ChEBI" id="CHEBI:57692"/>
    </ligand>
</feature>
<evidence type="ECO:0000256" key="1">
    <source>
        <dbReference type="ARBA" id="ARBA00010790"/>
    </source>
</evidence>
<dbReference type="Gene3D" id="3.50.50.60">
    <property type="entry name" value="FAD/NAD(P)-binding domain"/>
    <property type="match status" value="1"/>
</dbReference>
<dbReference type="AlphaFoldDB" id="A0A2H1VJT7"/>
<keyword evidence="2" id="KW-0285">Flavoprotein</keyword>
<proteinExistence type="inferred from homology"/>
<dbReference type="PIRSF" id="PIRSF000137">
    <property type="entry name" value="Alcohol_oxidase"/>
    <property type="match status" value="1"/>
</dbReference>
<evidence type="ECO:0000256" key="2">
    <source>
        <dbReference type="PIRSR" id="PIRSR000137-2"/>
    </source>
</evidence>
<dbReference type="SUPFAM" id="SSF51905">
    <property type="entry name" value="FAD/NAD(P)-binding domain"/>
    <property type="match status" value="1"/>
</dbReference>
<accession>A0A2H1VJT7</accession>
<dbReference type="PANTHER" id="PTHR11552">
    <property type="entry name" value="GLUCOSE-METHANOL-CHOLINE GMC OXIDOREDUCTASE"/>
    <property type="match status" value="1"/>
</dbReference>
<feature type="domain" description="Glucose-methanol-choline oxidoreductase N-terminal" evidence="3">
    <location>
        <begin position="377"/>
        <end position="391"/>
    </location>
</feature>
<dbReference type="InterPro" id="IPR007867">
    <property type="entry name" value="GMC_OxRtase_C"/>
</dbReference>
<dbReference type="GO" id="GO:0050660">
    <property type="term" value="F:flavin adenine dinucleotide binding"/>
    <property type="evidence" value="ECO:0007669"/>
    <property type="project" value="InterPro"/>
</dbReference>
<dbReference type="SUPFAM" id="SSF54373">
    <property type="entry name" value="FAD-linked reductases, C-terminal domain"/>
    <property type="match status" value="1"/>
</dbReference>
<gene>
    <name evidence="4" type="ORF">SFRICE_013676</name>
</gene>
<reference evidence="4" key="1">
    <citation type="submission" date="2016-07" db="EMBL/GenBank/DDBJ databases">
        <authorList>
            <person name="Bretaudeau A."/>
        </authorList>
    </citation>
    <scope>NUCLEOTIDE SEQUENCE</scope>
    <source>
        <strain evidence="4">Rice</strain>
        <tissue evidence="4">Whole body</tissue>
    </source>
</reference>
<dbReference type="PROSITE" id="PS00624">
    <property type="entry name" value="GMC_OXRED_2"/>
    <property type="match status" value="1"/>
</dbReference>
<dbReference type="EMBL" id="ODYU01002782">
    <property type="protein sequence ID" value="SOQ40702.1"/>
    <property type="molecule type" value="Genomic_DNA"/>
</dbReference>
<feature type="binding site" evidence="2">
    <location>
        <begin position="209"/>
        <end position="212"/>
    </location>
    <ligand>
        <name>FAD</name>
        <dbReference type="ChEBI" id="CHEBI:57692"/>
    </ligand>
</feature>
<name>A0A2H1VJT7_SPOFR</name>
<organism evidence="4">
    <name type="scientific">Spodoptera frugiperda</name>
    <name type="common">Fall armyworm</name>
    <dbReference type="NCBI Taxonomy" id="7108"/>
    <lineage>
        <taxon>Eukaryota</taxon>
        <taxon>Metazoa</taxon>
        <taxon>Ecdysozoa</taxon>
        <taxon>Arthropoda</taxon>
        <taxon>Hexapoda</taxon>
        <taxon>Insecta</taxon>
        <taxon>Pterygota</taxon>
        <taxon>Neoptera</taxon>
        <taxon>Endopterygota</taxon>
        <taxon>Lepidoptera</taxon>
        <taxon>Glossata</taxon>
        <taxon>Ditrysia</taxon>
        <taxon>Noctuoidea</taxon>
        <taxon>Noctuidae</taxon>
        <taxon>Amphipyrinae</taxon>
        <taxon>Spodoptera</taxon>
    </lineage>
</organism>
<sequence length="671" mass="73707">MYRAPRCRAVRTARVLLYRGRQATGDRRYCSGRKRSDHLVLNTAARRARPVHTPQEWSNNRRWSYLIEDADNMCYAVGGCAGAGPAATYVAAALQFFAASQCLLQESYPRQAHVTNGSRYDFIVVGGGTAGSALAARLAEEDRFSVLLLEAGPNPPEESIIPGLRQTLKETPYDWNFTTVDDGVTSQALADHVQRQPRGKMLGGSGSLNDMVYARGHPEDYYEWADIAGDVWNWTNVLDYFKRTEHMTDANIIHNEELMQYHGTGGAIEVSGAHYPGSPNSKLMQAFQELGFAAVDDMTYPYKIGVGKFSHTIRAGRRDSSLTAMLNKVKSGKLHVKKNTFATRILFEGNKAVGVRADSDGRDLFVYANNEVIISAGTFNTPKLLLLSGVGPSDVLDQFGIDVVQDLPVGQGLQDHVMFLNFMSAERGTCKMNDSDGYFNVIKYLYNGSGSLSYSDSIGAYLPQKDRAAHVPYFAIYPSCVPAGQLTSGQCTRGLGFTSDICDKLQKENELRELIVAAVVLLKPQSRGNVTLQSLHPGDDPAIYSGTFDDEADMEGFPEAIEKTLSLVNTTYFRKLDARVVDLTPESCRGLREARRTRCSLRALALAAWHAVGTARLGAVLDAELRVRGLRGLRVADASVMPTMVRGNTNAPVVMIAEMAADFIRNQYGLE</sequence>
<comment type="similarity">
    <text evidence="1">Belongs to the GMC oxidoreductase family.</text>
</comment>
<protein>
    <submittedName>
        <fullName evidence="4">SFRICE_013676</fullName>
    </submittedName>
</protein>
<comment type="cofactor">
    <cofactor evidence="2">
        <name>FAD</name>
        <dbReference type="ChEBI" id="CHEBI:57692"/>
    </cofactor>
</comment>
<evidence type="ECO:0000259" key="3">
    <source>
        <dbReference type="PROSITE" id="PS00624"/>
    </source>
</evidence>
<evidence type="ECO:0000313" key="4">
    <source>
        <dbReference type="EMBL" id="SOQ40702.1"/>
    </source>
</evidence>
<dbReference type="PANTHER" id="PTHR11552:SF188">
    <property type="entry name" value="NEITHER INACTIVATION NOR AFTERPOTENTIAL PROTEIN G"/>
    <property type="match status" value="1"/>
</dbReference>
<dbReference type="Gene3D" id="3.30.560.10">
    <property type="entry name" value="Glucose Oxidase, domain 3"/>
    <property type="match status" value="1"/>
</dbReference>
<dbReference type="Pfam" id="PF00732">
    <property type="entry name" value="GMC_oxred_N"/>
    <property type="match status" value="1"/>
</dbReference>